<evidence type="ECO:0000256" key="4">
    <source>
        <dbReference type="ARBA" id="ARBA00022679"/>
    </source>
</evidence>
<dbReference type="AlphaFoldDB" id="A0A3N7HH37"/>
<keyword evidence="4" id="KW-0808">Transferase</keyword>
<keyword evidence="5 9" id="KW-0418">Kinase</keyword>
<sequence>MPANRIAPGRMPPTDAQGPADALDWPMSLLDVDTPPAADSVPSLRQLLLKVQRRHAQLACQAAHELRTPLTAQRCIAEKVLLEGATAEQLEAAIVAMLEESRHMEQLIETLLLVAQANGGLLEAPCTTIDASRVAVDAVRSIEPVACQHQHPISVRLTGAQFIVADAVLLRQVLLNLIHNAILHTPVGTRIQVSVQARPQGQVVLAVVDDGPGMSTCEPGQAAPRFARRREDRDAHVSLGLGLTIAKWLVRSQGGRTRIVSKPGAGTAVCLVFAAASEPIDA</sequence>
<evidence type="ECO:0000256" key="6">
    <source>
        <dbReference type="ARBA" id="ARBA00023012"/>
    </source>
</evidence>
<protein>
    <recommendedName>
        <fullName evidence="2">histidine kinase</fullName>
        <ecNumber evidence="2">2.7.13.3</ecNumber>
    </recommendedName>
</protein>
<keyword evidence="10" id="KW-1185">Reference proteome</keyword>
<comment type="caution">
    <text evidence="9">The sequence shown here is derived from an EMBL/GenBank/DDBJ whole genome shotgun (WGS) entry which is preliminary data.</text>
</comment>
<dbReference type="GO" id="GO:0005886">
    <property type="term" value="C:plasma membrane"/>
    <property type="evidence" value="ECO:0007669"/>
    <property type="project" value="TreeGrafter"/>
</dbReference>
<evidence type="ECO:0000256" key="5">
    <source>
        <dbReference type="ARBA" id="ARBA00022777"/>
    </source>
</evidence>
<dbReference type="PROSITE" id="PS50109">
    <property type="entry name" value="HIS_KIN"/>
    <property type="match status" value="1"/>
</dbReference>
<dbReference type="InterPro" id="IPR036890">
    <property type="entry name" value="HATPase_C_sf"/>
</dbReference>
<dbReference type="SUPFAM" id="SSF55874">
    <property type="entry name" value="ATPase domain of HSP90 chaperone/DNA topoisomerase II/histidine kinase"/>
    <property type="match status" value="1"/>
</dbReference>
<evidence type="ECO:0000256" key="7">
    <source>
        <dbReference type="SAM" id="MobiDB-lite"/>
    </source>
</evidence>
<evidence type="ECO:0000313" key="9">
    <source>
        <dbReference type="EMBL" id="RQP21308.1"/>
    </source>
</evidence>
<name>A0A3N7HH37_9BURK</name>
<dbReference type="InterPro" id="IPR005467">
    <property type="entry name" value="His_kinase_dom"/>
</dbReference>
<dbReference type="EC" id="2.7.13.3" evidence="2"/>
<evidence type="ECO:0000256" key="2">
    <source>
        <dbReference type="ARBA" id="ARBA00012438"/>
    </source>
</evidence>
<dbReference type="InterPro" id="IPR050351">
    <property type="entry name" value="BphY/WalK/GraS-like"/>
</dbReference>
<comment type="catalytic activity">
    <reaction evidence="1">
        <text>ATP + protein L-histidine = ADP + protein N-phospho-L-histidine.</text>
        <dbReference type="EC" id="2.7.13.3"/>
    </reaction>
</comment>
<dbReference type="SUPFAM" id="SSF47384">
    <property type="entry name" value="Homodimeric domain of signal transducing histidine kinase"/>
    <property type="match status" value="1"/>
</dbReference>
<proteinExistence type="predicted"/>
<dbReference type="InterPro" id="IPR036097">
    <property type="entry name" value="HisK_dim/P_sf"/>
</dbReference>
<reference evidence="9 10" key="2">
    <citation type="submission" date="2018-12" db="EMBL/GenBank/DDBJ databases">
        <title>Rhizobacter gummiphilus sp. nov., a rubber-degrading bacterium isolated from the soil of a botanical garden in Japan.</title>
        <authorList>
            <person name="Shunsuke S.S."/>
        </authorList>
    </citation>
    <scope>NUCLEOTIDE SEQUENCE [LARGE SCALE GENOMIC DNA]</scope>
    <source>
        <strain evidence="9 10">S-16</strain>
    </source>
</reference>
<evidence type="ECO:0000256" key="1">
    <source>
        <dbReference type="ARBA" id="ARBA00000085"/>
    </source>
</evidence>
<dbReference type="GO" id="GO:0016036">
    <property type="term" value="P:cellular response to phosphate starvation"/>
    <property type="evidence" value="ECO:0007669"/>
    <property type="project" value="TreeGrafter"/>
</dbReference>
<feature type="domain" description="Histidine kinase" evidence="8">
    <location>
        <begin position="61"/>
        <end position="277"/>
    </location>
</feature>
<dbReference type="Pfam" id="PF02518">
    <property type="entry name" value="HATPase_c"/>
    <property type="match status" value="1"/>
</dbReference>
<dbReference type="PANTHER" id="PTHR45453:SF1">
    <property type="entry name" value="PHOSPHATE REGULON SENSOR PROTEIN PHOR"/>
    <property type="match status" value="1"/>
</dbReference>
<dbReference type="Gene3D" id="1.10.287.130">
    <property type="match status" value="1"/>
</dbReference>
<reference evidence="9 10" key="1">
    <citation type="submission" date="2018-08" db="EMBL/GenBank/DDBJ databases">
        <authorList>
            <person name="Khan S.A."/>
            <person name="Jeon C.O."/>
            <person name="Chun B.H."/>
            <person name="Jeong S.E."/>
        </authorList>
    </citation>
    <scope>NUCLEOTIDE SEQUENCE [LARGE SCALE GENOMIC DNA]</scope>
    <source>
        <strain evidence="9 10">S-16</strain>
    </source>
</reference>
<dbReference type="Proteomes" id="UP000267464">
    <property type="component" value="Unassembled WGS sequence"/>
</dbReference>
<dbReference type="Pfam" id="PF00512">
    <property type="entry name" value="HisKA"/>
    <property type="match status" value="1"/>
</dbReference>
<dbReference type="GO" id="GO:0000155">
    <property type="term" value="F:phosphorelay sensor kinase activity"/>
    <property type="evidence" value="ECO:0007669"/>
    <property type="project" value="InterPro"/>
</dbReference>
<keyword evidence="3" id="KW-0597">Phosphoprotein</keyword>
<gene>
    <name evidence="9" type="ORF">DZC73_27800</name>
</gene>
<dbReference type="EMBL" id="QUSW01000011">
    <property type="protein sequence ID" value="RQP21308.1"/>
    <property type="molecule type" value="Genomic_DNA"/>
</dbReference>
<dbReference type="SMART" id="SM00388">
    <property type="entry name" value="HisKA"/>
    <property type="match status" value="1"/>
</dbReference>
<dbReference type="InterPro" id="IPR003594">
    <property type="entry name" value="HATPase_dom"/>
</dbReference>
<feature type="region of interest" description="Disordered" evidence="7">
    <location>
        <begin position="1"/>
        <end position="22"/>
    </location>
</feature>
<evidence type="ECO:0000259" key="8">
    <source>
        <dbReference type="PROSITE" id="PS50109"/>
    </source>
</evidence>
<evidence type="ECO:0000256" key="3">
    <source>
        <dbReference type="ARBA" id="ARBA00022553"/>
    </source>
</evidence>
<dbReference type="Gene3D" id="3.30.565.10">
    <property type="entry name" value="Histidine kinase-like ATPase, C-terminal domain"/>
    <property type="match status" value="1"/>
</dbReference>
<dbReference type="CDD" id="cd00082">
    <property type="entry name" value="HisKA"/>
    <property type="match status" value="1"/>
</dbReference>
<accession>A0A3N7HH37</accession>
<evidence type="ECO:0000313" key="10">
    <source>
        <dbReference type="Proteomes" id="UP000267464"/>
    </source>
</evidence>
<dbReference type="PANTHER" id="PTHR45453">
    <property type="entry name" value="PHOSPHATE REGULON SENSOR PROTEIN PHOR"/>
    <property type="match status" value="1"/>
</dbReference>
<dbReference type="InterPro" id="IPR003661">
    <property type="entry name" value="HisK_dim/P_dom"/>
</dbReference>
<dbReference type="GO" id="GO:0004721">
    <property type="term" value="F:phosphoprotein phosphatase activity"/>
    <property type="evidence" value="ECO:0007669"/>
    <property type="project" value="TreeGrafter"/>
</dbReference>
<keyword evidence="6" id="KW-0902">Two-component regulatory system</keyword>
<dbReference type="CDD" id="cd00075">
    <property type="entry name" value="HATPase"/>
    <property type="match status" value="1"/>
</dbReference>
<organism evidence="9 10">
    <name type="scientific">Piscinibacter terrae</name>
    <dbReference type="NCBI Taxonomy" id="2496871"/>
    <lineage>
        <taxon>Bacteria</taxon>
        <taxon>Pseudomonadati</taxon>
        <taxon>Pseudomonadota</taxon>
        <taxon>Betaproteobacteria</taxon>
        <taxon>Burkholderiales</taxon>
        <taxon>Sphaerotilaceae</taxon>
        <taxon>Piscinibacter</taxon>
    </lineage>
</organism>
<dbReference type="SMART" id="SM00387">
    <property type="entry name" value="HATPase_c"/>
    <property type="match status" value="1"/>
</dbReference>